<dbReference type="GO" id="GO:0009253">
    <property type="term" value="P:peptidoglycan catabolic process"/>
    <property type="evidence" value="ECO:0007669"/>
    <property type="project" value="InterPro"/>
</dbReference>
<feature type="domain" description="N-acetylmuramoyl-L-alanine amidase" evidence="1">
    <location>
        <begin position="28"/>
        <end position="173"/>
    </location>
</feature>
<gene>
    <name evidence="2" type="ORF">EI981_25130</name>
</gene>
<dbReference type="AlphaFoldDB" id="A0A3Q9IBU3"/>
<dbReference type="CDD" id="cd06583">
    <property type="entry name" value="PGRP"/>
    <property type="match status" value="1"/>
</dbReference>
<dbReference type="RefSeq" id="WP_127002890.1">
    <property type="nucleotide sequence ID" value="NZ_CP034346.1"/>
</dbReference>
<accession>A0A3Q9IBU3</accession>
<organism evidence="2 3">
    <name type="scientific">Paenibacillus lutimineralis</name>
    <dbReference type="NCBI Taxonomy" id="2707005"/>
    <lineage>
        <taxon>Bacteria</taxon>
        <taxon>Bacillati</taxon>
        <taxon>Bacillota</taxon>
        <taxon>Bacilli</taxon>
        <taxon>Bacillales</taxon>
        <taxon>Paenibacillaceae</taxon>
        <taxon>Paenibacillus</taxon>
    </lineage>
</organism>
<reference evidence="3" key="1">
    <citation type="submission" date="2018-12" db="EMBL/GenBank/DDBJ databases">
        <title>Complete genome sequence of Paenibacillus sp. MBLB1234.</title>
        <authorList>
            <person name="Nam Y.-D."/>
            <person name="Kang J."/>
            <person name="Chung W.-H."/>
            <person name="Park Y.S."/>
        </authorList>
    </citation>
    <scope>NUCLEOTIDE SEQUENCE [LARGE SCALE GENOMIC DNA]</scope>
    <source>
        <strain evidence="3">MBLB1234</strain>
    </source>
</reference>
<sequence length="274" mass="30411">MITKGNFLLLELPEFRPWILKQHITRGISRLQVHHTWLPNYSTRKGQDHFKCLEGMRNSHLANGWSGTGQNITIFEDGKVAISLDRDLNKVPAGIAGANTGAICVEIIGDFDKGRDDMTSLQREAVGHVYACLASKLKIPVDTDHIVYHAWYTPSGSFLGDYVPNISSKTCPGTNFWGMGNTVASAKKGFLQDVQYEYDKLKESGDDAMTTVEKLEFDNLVKKVAKLEEETKKIPAPKWFVSEFGSSDLGGKISDPSFTLEGWRTLAVGLRVGK</sequence>
<keyword evidence="3" id="KW-1185">Reference proteome</keyword>
<dbReference type="OrthoDB" id="2812205at2"/>
<proteinExistence type="predicted"/>
<evidence type="ECO:0000259" key="1">
    <source>
        <dbReference type="Pfam" id="PF01510"/>
    </source>
</evidence>
<dbReference type="Pfam" id="PF01510">
    <property type="entry name" value="Amidase_2"/>
    <property type="match status" value="1"/>
</dbReference>
<dbReference type="KEGG" id="plut:EI981_25130"/>
<name>A0A3Q9IBU3_9BACL</name>
<protein>
    <submittedName>
        <fullName evidence="2">N-acetylmuramoyl-L-alanine amidase</fullName>
    </submittedName>
</protein>
<dbReference type="EMBL" id="CP034346">
    <property type="protein sequence ID" value="AZS17379.1"/>
    <property type="molecule type" value="Genomic_DNA"/>
</dbReference>
<dbReference type="Proteomes" id="UP000270678">
    <property type="component" value="Chromosome"/>
</dbReference>
<dbReference type="GO" id="GO:0008745">
    <property type="term" value="F:N-acetylmuramoyl-L-alanine amidase activity"/>
    <property type="evidence" value="ECO:0007669"/>
    <property type="project" value="InterPro"/>
</dbReference>
<dbReference type="InterPro" id="IPR002502">
    <property type="entry name" value="Amidase_domain"/>
</dbReference>
<dbReference type="SUPFAM" id="SSF55846">
    <property type="entry name" value="N-acetylmuramoyl-L-alanine amidase-like"/>
    <property type="match status" value="1"/>
</dbReference>
<evidence type="ECO:0000313" key="2">
    <source>
        <dbReference type="EMBL" id="AZS17379.1"/>
    </source>
</evidence>
<dbReference type="Gene3D" id="3.40.80.10">
    <property type="entry name" value="Peptidoglycan recognition protein-like"/>
    <property type="match status" value="1"/>
</dbReference>
<evidence type="ECO:0000313" key="3">
    <source>
        <dbReference type="Proteomes" id="UP000270678"/>
    </source>
</evidence>
<dbReference type="InterPro" id="IPR036505">
    <property type="entry name" value="Amidase/PGRP_sf"/>
</dbReference>